<accession>A0A6B9L9H7</accession>
<reference evidence="2 3" key="1">
    <citation type="submission" date="2019-12" db="EMBL/GenBank/DDBJ databases">
        <authorList>
            <person name="Ayuk M.A."/>
            <person name="Robinson C.J."/>
            <person name="Anderson W.A."/>
            <person name="Ullah H."/>
            <person name="Gugssa A."/>
            <person name="Somiranjan G."/>
            <person name="Allen A."/>
            <person name="Lourds M.F."/>
            <person name="Quagraine B.K."/>
            <person name="Smith M."/>
            <person name="Moore M."/>
            <person name="Oliver J."/>
            <person name="Irabor E."/>
            <person name="Roy S.D."/>
            <person name="Bassey G."/>
            <person name="Louis B.N."/>
            <person name="Adu D."/>
            <person name="Akhimien C.E."/>
            <person name="Annor K."/>
            <person name="Archibald A."/>
            <person name="Ashagre K.C."/>
            <person name="Baity M.R."/>
            <person name="Barnes K.J."/>
            <person name="Barrios L.E."/>
            <person name="Black A.C."/>
            <person name="Bowen'Kauth M.S."/>
            <person name="Bowman K.N."/>
            <person name="Breaux D.L."/>
            <person name="Brooks J.A."/>
            <person name="Bwayili H.A."/>
            <person name="Caine T."/>
            <person name="Williams A.Y."/>
            <person name="Norris L.J."/>
            <person name="Nwozo E.O."/>
            <person name="Prosper P.L."/>
            <person name="Rankin N.A."/>
            <person name="Richardson K.M."/>
            <person name="Robinson D.M."/>
            <person name="Salters D.J."/>
            <person name="Savage M.A."/>
            <person name="Solomon S.M."/>
            <person name="Williams L.R."/>
            <person name="Curtis N."/>
            <person name="Garlena R.A."/>
            <person name="Russell D.A."/>
            <person name="Pope W.H."/>
            <person name="Jacobs-Sera D."/>
            <person name="Hatfull G.F."/>
        </authorList>
    </citation>
    <scope>NUCLEOTIDE SEQUENCE [LARGE SCALE GENOMIC DNA]</scope>
</reference>
<dbReference type="KEGG" id="vg:77924844"/>
<dbReference type="InterPro" id="IPR029058">
    <property type="entry name" value="AB_hydrolase_fold"/>
</dbReference>
<evidence type="ECO:0000313" key="3">
    <source>
        <dbReference type="Proteomes" id="UP000463915"/>
    </source>
</evidence>
<organism evidence="2 3">
    <name type="scientific">Mycobacterium phage Onyinye</name>
    <dbReference type="NCBI Taxonomy" id="2686235"/>
    <lineage>
        <taxon>Viruses</taxon>
        <taxon>Duplodnaviria</taxon>
        <taxon>Heunggongvirae</taxon>
        <taxon>Uroviricota</taxon>
        <taxon>Caudoviricetes</taxon>
        <taxon>Onyinyevirus</taxon>
        <taxon>Onyinyevirus onyinye</taxon>
    </lineage>
</organism>
<dbReference type="Gene3D" id="1.10.10.1120">
    <property type="entry name" value="Lysin B, C-terminal linker domain"/>
    <property type="match status" value="1"/>
</dbReference>
<dbReference type="RefSeq" id="YP_010649296.1">
    <property type="nucleotide sequence ID" value="NC_070765.1"/>
</dbReference>
<sequence>MIALLTAAGTGGAWDVTAGQYPAQSGAYFADPMWVAREQCFGRGEGSNIVWQGIGYPAAVFPMRPSVLKGWEETVRLLSLILTEHPDWYFVLDGYSQGALVVCLVWQHEILNPTGRLHKFLNRCLGVIAYGNPMRAPGIAYGNTVIWGRPVPGKEDGEVTGGIAGPANLRPEECVFPKGHPLAGQPAVYDFALLGDLYAAAPVGSDPWEHPTRVGENETLIYEAVMDFNGGDILAFARKIFKLATLNWLEFWAVFQAIFNGIKFLGAGMNAPHWQYDSRPVTAWLERLGKEYA</sequence>
<evidence type="ECO:0000256" key="1">
    <source>
        <dbReference type="ARBA" id="ARBA00022801"/>
    </source>
</evidence>
<gene>
    <name evidence="2" type="primary">47</name>
    <name evidence="2" type="ORF">SEA_ONYINYE_47</name>
</gene>
<dbReference type="Pfam" id="PF01083">
    <property type="entry name" value="Cutinase"/>
    <property type="match status" value="1"/>
</dbReference>
<dbReference type="Proteomes" id="UP000463915">
    <property type="component" value="Segment"/>
</dbReference>
<dbReference type="GeneID" id="77924844"/>
<keyword evidence="1" id="KW-0378">Hydrolase</keyword>
<keyword evidence="3" id="KW-1185">Reference proteome</keyword>
<evidence type="ECO:0000313" key="2">
    <source>
        <dbReference type="EMBL" id="QHB37453.1"/>
    </source>
</evidence>
<dbReference type="Gene3D" id="3.40.50.1820">
    <property type="entry name" value="alpha/beta hydrolase"/>
    <property type="match status" value="1"/>
</dbReference>
<proteinExistence type="predicted"/>
<dbReference type="InterPro" id="IPR041855">
    <property type="entry name" value="Lysin_B_C_ter"/>
</dbReference>
<dbReference type="EMBL" id="MN813687">
    <property type="protein sequence ID" value="QHB37453.1"/>
    <property type="molecule type" value="Genomic_DNA"/>
</dbReference>
<dbReference type="GO" id="GO:0016787">
    <property type="term" value="F:hydrolase activity"/>
    <property type="evidence" value="ECO:0007669"/>
    <property type="project" value="UniProtKB-KW"/>
</dbReference>
<dbReference type="InterPro" id="IPR000675">
    <property type="entry name" value="Cutinase/axe"/>
</dbReference>
<dbReference type="SUPFAM" id="SSF53474">
    <property type="entry name" value="alpha/beta-Hydrolases"/>
    <property type="match status" value="1"/>
</dbReference>
<name>A0A6B9L9H7_9CAUD</name>
<protein>
    <submittedName>
        <fullName evidence="2">Lysin B</fullName>
    </submittedName>
</protein>